<gene>
    <name evidence="2" type="ORF">C7S16_7059</name>
</gene>
<feature type="region of interest" description="Disordered" evidence="1">
    <location>
        <begin position="65"/>
        <end position="87"/>
    </location>
</feature>
<proteinExistence type="predicted"/>
<name>A0AAW9CY06_BURTH</name>
<comment type="caution">
    <text evidence="2">The sequence shown here is derived from an EMBL/GenBank/DDBJ whole genome shotgun (WGS) entry which is preliminary data.</text>
</comment>
<dbReference type="RefSeq" id="WP_162486556.1">
    <property type="nucleotide sequence ID" value="NZ_CP008915.2"/>
</dbReference>
<dbReference type="AlphaFoldDB" id="A0AAW9CY06"/>
<accession>A0AAW9CY06</accession>
<protein>
    <submittedName>
        <fullName evidence="2">Uncharacterized protein</fullName>
    </submittedName>
</protein>
<sequence length="87" mass="9859">MAFFLQEAWRAMVAQADARSRFDAGAVNLEWLAACVSRGPTHERAHVASALSSYAKPLRKLSVSSEPRRDSAYRPNARRHLEMETNW</sequence>
<evidence type="ECO:0000256" key="1">
    <source>
        <dbReference type="SAM" id="MobiDB-lite"/>
    </source>
</evidence>
<evidence type="ECO:0000313" key="3">
    <source>
        <dbReference type="Proteomes" id="UP001272137"/>
    </source>
</evidence>
<evidence type="ECO:0000313" key="2">
    <source>
        <dbReference type="EMBL" id="MDW9252596.1"/>
    </source>
</evidence>
<dbReference type="EMBL" id="QXCT01000001">
    <property type="protein sequence ID" value="MDW9252596.1"/>
    <property type="molecule type" value="Genomic_DNA"/>
</dbReference>
<organism evidence="2 3">
    <name type="scientific">Burkholderia thailandensis</name>
    <dbReference type="NCBI Taxonomy" id="57975"/>
    <lineage>
        <taxon>Bacteria</taxon>
        <taxon>Pseudomonadati</taxon>
        <taxon>Pseudomonadota</taxon>
        <taxon>Betaproteobacteria</taxon>
        <taxon>Burkholderiales</taxon>
        <taxon>Burkholderiaceae</taxon>
        <taxon>Burkholderia</taxon>
        <taxon>pseudomallei group</taxon>
    </lineage>
</organism>
<dbReference type="Proteomes" id="UP001272137">
    <property type="component" value="Unassembled WGS sequence"/>
</dbReference>
<reference evidence="2" key="1">
    <citation type="submission" date="2018-08" db="EMBL/GenBank/DDBJ databases">
        <title>Identification of Burkholderia cepacia strains that express a Burkholderia pseudomallei-like capsular polysaccharide.</title>
        <authorList>
            <person name="Burtnick M.N."/>
            <person name="Vongsouvath M."/>
            <person name="Newton P."/>
            <person name="Wuthiekanun V."/>
            <person name="Limmathurotsakul D."/>
            <person name="Brett P.J."/>
            <person name="Chantratita N."/>
            <person name="Dance D.A."/>
        </authorList>
    </citation>
    <scope>NUCLEOTIDE SEQUENCE</scope>
    <source>
        <strain evidence="2">SBXCC001</strain>
    </source>
</reference>